<dbReference type="RefSeq" id="WP_206986804.1">
    <property type="nucleotide sequence ID" value="NZ_JAFLQZ010000026.1"/>
</dbReference>
<dbReference type="AlphaFoldDB" id="A0A939F3U6"/>
<keyword evidence="1" id="KW-0812">Transmembrane</keyword>
<name>A0A939F3U6_9BACT</name>
<dbReference type="InterPro" id="IPR046278">
    <property type="entry name" value="DUF6311"/>
</dbReference>
<evidence type="ECO:0000256" key="1">
    <source>
        <dbReference type="SAM" id="Phobius"/>
    </source>
</evidence>
<feature type="transmembrane region" description="Helical" evidence="1">
    <location>
        <begin position="232"/>
        <end position="250"/>
    </location>
</feature>
<dbReference type="EMBL" id="JAFLQZ010000026">
    <property type="protein sequence ID" value="MBO0360893.1"/>
    <property type="molecule type" value="Genomic_DNA"/>
</dbReference>
<dbReference type="Pfam" id="PF19830">
    <property type="entry name" value="DUF6311"/>
    <property type="match status" value="1"/>
</dbReference>
<protein>
    <recommendedName>
        <fullName evidence="2">DUF6311 domain-containing protein</fullName>
    </recommendedName>
</protein>
<dbReference type="Proteomes" id="UP000664144">
    <property type="component" value="Unassembled WGS sequence"/>
</dbReference>
<keyword evidence="1" id="KW-1133">Transmembrane helix</keyword>
<feature type="transmembrane region" description="Helical" evidence="1">
    <location>
        <begin position="306"/>
        <end position="324"/>
    </location>
</feature>
<feature type="transmembrane region" description="Helical" evidence="1">
    <location>
        <begin position="340"/>
        <end position="360"/>
    </location>
</feature>
<accession>A0A939F3U6</accession>
<feature type="domain" description="DUF6311" evidence="2">
    <location>
        <begin position="47"/>
        <end position="425"/>
    </location>
</feature>
<keyword evidence="4" id="KW-1185">Reference proteome</keyword>
<reference evidence="3" key="1">
    <citation type="submission" date="2021-03" db="EMBL/GenBank/DDBJ databases">
        <authorList>
            <person name="Kim M.K."/>
        </authorList>
    </citation>
    <scope>NUCLEOTIDE SEQUENCE</scope>
    <source>
        <strain evidence="3">BT186</strain>
    </source>
</reference>
<feature type="transmembrane region" description="Helical" evidence="1">
    <location>
        <begin position="85"/>
        <end position="110"/>
    </location>
</feature>
<feature type="transmembrane region" description="Helical" evidence="1">
    <location>
        <begin position="150"/>
        <end position="169"/>
    </location>
</feature>
<evidence type="ECO:0000313" key="4">
    <source>
        <dbReference type="Proteomes" id="UP000664144"/>
    </source>
</evidence>
<feature type="transmembrane region" description="Helical" evidence="1">
    <location>
        <begin position="201"/>
        <end position="220"/>
    </location>
</feature>
<organism evidence="3 4">
    <name type="scientific">Hymenobacter telluris</name>
    <dbReference type="NCBI Taxonomy" id="2816474"/>
    <lineage>
        <taxon>Bacteria</taxon>
        <taxon>Pseudomonadati</taxon>
        <taxon>Bacteroidota</taxon>
        <taxon>Cytophagia</taxon>
        <taxon>Cytophagales</taxon>
        <taxon>Hymenobacteraceae</taxon>
        <taxon>Hymenobacter</taxon>
    </lineage>
</organism>
<feature type="transmembrane region" description="Helical" evidence="1">
    <location>
        <begin position="122"/>
        <end position="138"/>
    </location>
</feature>
<comment type="caution">
    <text evidence="3">The sequence shown here is derived from an EMBL/GenBank/DDBJ whole genome shotgun (WGS) entry which is preliminary data.</text>
</comment>
<evidence type="ECO:0000259" key="2">
    <source>
        <dbReference type="Pfam" id="PF19830"/>
    </source>
</evidence>
<proteinExistence type="predicted"/>
<keyword evidence="1" id="KW-0472">Membrane</keyword>
<feature type="transmembrane region" description="Helical" evidence="1">
    <location>
        <begin position="386"/>
        <end position="406"/>
    </location>
</feature>
<gene>
    <name evidence="3" type="ORF">J0X19_23235</name>
</gene>
<feature type="transmembrane region" description="Helical" evidence="1">
    <location>
        <begin position="7"/>
        <end position="26"/>
    </location>
</feature>
<evidence type="ECO:0000313" key="3">
    <source>
        <dbReference type="EMBL" id="MBO0360893.1"/>
    </source>
</evidence>
<feature type="transmembrane region" description="Helical" evidence="1">
    <location>
        <begin position="413"/>
        <end position="432"/>
    </location>
</feature>
<sequence>MKNWVSLLLVLAFYAAVFVVFTWPLATSFTSTFPAVLAPGHDTYGFIWNTWHFREQVLSGHNPYHTNWMFYPHGSWLIMHAYTPILGLLNLLLGHEILAVNTALLLSYALSGTGAYLLARRWVRSPLLGLLAGFVFAYSPYKLQRLPEHYNLVLTATVPFYILLFLQALEFREGRWLPLVRSWRAVAGCFGLGIITLLSDYYVLFGLLYFSLAYAAWFWFRIGQIRWRERRTWFWLLGILVSSHLFIRLLRVKHVKDNGGFWWGGDLVAYFMPPPTSRFLYWDWAARLYHNANVFNTPGSHENTLFIGYTLPLLTLVVGIVYLARRHSAPACYQDKRGRPLAWVLLVFVLLTVPALRIYGHDRLNLPTALVHFIPFINNIRCPTRWIMMVGLLLPIVAFSALEASWPTRWQSFALRTGGSVLLAVAILLEFWPQPYQRASQATAPAVFQQVAKLPGNTLVLIPLGIFDGQQQVGKMLPEHMFYQTVHRKKMPGGCLSVVNPQLFKSIDQEPVLHTLLYLQAKPDTVPPAPLTPQQVQNFLRVYKPAAFVVTPAYYNSPVYLYLRKLLKPYHFQEKMVAGYVVFAAPSGPQ</sequence>